<organism evidence="1 2">
    <name type="scientific">Candidatus Spechtbacteria bacterium SB0662_bin_43</name>
    <dbReference type="NCBI Taxonomy" id="2604897"/>
    <lineage>
        <taxon>Bacteria</taxon>
        <taxon>Candidatus Spechtiibacteriota</taxon>
    </lineage>
</organism>
<comment type="caution">
    <text evidence="1">The sequence shown here is derived from an EMBL/GenBank/DDBJ whole genome shotgun (WGS) entry which is preliminary data.</text>
</comment>
<dbReference type="AlphaFoldDB" id="A0A845D9C8"/>
<proteinExistence type="predicted"/>
<dbReference type="EMBL" id="VXOY01000019">
    <property type="protein sequence ID" value="MYE38320.1"/>
    <property type="molecule type" value="Genomic_DNA"/>
</dbReference>
<evidence type="ECO:0000313" key="1">
    <source>
        <dbReference type="EMBL" id="MYE38320.1"/>
    </source>
</evidence>
<reference evidence="1 2" key="1">
    <citation type="submission" date="2019-09" db="EMBL/GenBank/DDBJ databases">
        <title>Characterisation of the sponge microbiome using genome-centric metagenomics.</title>
        <authorList>
            <person name="Engelberts J.P."/>
            <person name="Robbins S.J."/>
            <person name="De Goeij J.M."/>
            <person name="Aranda M."/>
            <person name="Bell S.C."/>
            <person name="Webster N.S."/>
        </authorList>
    </citation>
    <scope>NUCLEOTIDE SEQUENCE [LARGE SCALE GENOMIC DNA]</scope>
    <source>
        <strain evidence="1">SB0662_bin_43</strain>
    </source>
</reference>
<dbReference type="Proteomes" id="UP000449092">
    <property type="component" value="Unassembled WGS sequence"/>
</dbReference>
<protein>
    <submittedName>
        <fullName evidence="1">Uncharacterized protein</fullName>
    </submittedName>
</protein>
<gene>
    <name evidence="1" type="ORF">F4X82_02260</name>
</gene>
<evidence type="ECO:0000313" key="2">
    <source>
        <dbReference type="Proteomes" id="UP000449092"/>
    </source>
</evidence>
<sequence length="156" mass="18786">MESIKEKQKELQKKYCLNCYKEKGEKDSKLMRTCNECRVKDTERETSKYNFIKRCIDKGICVKCHDMLDGSYTYYCYSCGSEASKDARVKNQQRIKDRKIRYAQGLCIMQKCGIERLSWDEVCQFHYDRRVVQGVKGYPKTRRKQRLEWFRGIIKR</sequence>
<name>A0A845D9C8_9BACT</name>
<accession>A0A845D9C8</accession>